<evidence type="ECO:0000313" key="3">
    <source>
        <dbReference type="EMBL" id="RIY36912.1"/>
    </source>
</evidence>
<keyword evidence="2" id="KW-0812">Transmembrane</keyword>
<keyword evidence="1" id="KW-0175">Coiled coil</keyword>
<sequence length="471" mass="54803">MGIFDDKEARKKIQYLEEERKKLWDRIIKLEEQNRLIRNEITAKTSESQLEAAQSSKKAAEFRNKTEVRLNEANDFVTKITAKFKEAETLYSNIFEKNDEAVSLKTKIETIDSEYRELYNELKSKIEYIDNFTEEYPDLDDKLGEISNFISNIENNLNKSKTTLNSINNRKKEIEEFYENIFGYTDTDENGEEIFIEGKKELLEELYSNLETEIELSKEKISKINEDYKNKYSSFESTYKSKYESIIQEIGKLLPNALTAGLSAAFSQKKKVEEELSEKLQKRFSRGITYLICVSIIPFVISIYYLIEGHQLDETLLKLPRLVLAIIPMYIPVLWFTYSSNKRLNLSKRLIEEYSHKEVLSKTYEGLSTQIANIEDEEQSEELRFKLLSTFLQVASENPGKLISNYNTSDHPFMEALEQSYKFQIAIDKLEGIPGMGKIIAILEKKAKKKIEEKEEAINNVLSNVSVDNNE</sequence>
<accession>A0A3A1YFI5</accession>
<protein>
    <submittedName>
        <fullName evidence="3">Uncharacterized protein</fullName>
    </submittedName>
</protein>
<keyword evidence="2" id="KW-1133">Transmembrane helix</keyword>
<dbReference type="EMBL" id="NSDI01000004">
    <property type="protein sequence ID" value="RIY36912.1"/>
    <property type="molecule type" value="Genomic_DNA"/>
</dbReference>
<dbReference type="RefSeq" id="WP_119652471.1">
    <property type="nucleotide sequence ID" value="NZ_NSDI01000004.1"/>
</dbReference>
<evidence type="ECO:0000313" key="4">
    <source>
        <dbReference type="Proteomes" id="UP000265497"/>
    </source>
</evidence>
<dbReference type="Proteomes" id="UP000265497">
    <property type="component" value="Unassembled WGS sequence"/>
</dbReference>
<name>A0A3A1YFI5_9FLAO</name>
<organism evidence="3 4">
    <name type="scientific">Capnocytophaga canis</name>
    <dbReference type="NCBI Taxonomy" id="1848903"/>
    <lineage>
        <taxon>Bacteria</taxon>
        <taxon>Pseudomonadati</taxon>
        <taxon>Bacteroidota</taxon>
        <taxon>Flavobacteriia</taxon>
        <taxon>Flavobacteriales</taxon>
        <taxon>Flavobacteriaceae</taxon>
        <taxon>Capnocytophaga</taxon>
    </lineage>
</organism>
<dbReference type="Gene3D" id="1.10.287.1490">
    <property type="match status" value="1"/>
</dbReference>
<dbReference type="AlphaFoldDB" id="A0A3A1YFI5"/>
<evidence type="ECO:0000256" key="1">
    <source>
        <dbReference type="SAM" id="Coils"/>
    </source>
</evidence>
<feature type="transmembrane region" description="Helical" evidence="2">
    <location>
        <begin position="288"/>
        <end position="307"/>
    </location>
</feature>
<feature type="coiled-coil region" evidence="1">
    <location>
        <begin position="200"/>
        <end position="227"/>
    </location>
</feature>
<feature type="coiled-coil region" evidence="1">
    <location>
        <begin position="13"/>
        <end position="47"/>
    </location>
</feature>
<feature type="transmembrane region" description="Helical" evidence="2">
    <location>
        <begin position="319"/>
        <end position="338"/>
    </location>
</feature>
<comment type="caution">
    <text evidence="3">The sequence shown here is derived from an EMBL/GenBank/DDBJ whole genome shotgun (WGS) entry which is preliminary data.</text>
</comment>
<evidence type="ECO:0000256" key="2">
    <source>
        <dbReference type="SAM" id="Phobius"/>
    </source>
</evidence>
<keyword evidence="2" id="KW-0472">Membrane</keyword>
<reference evidence="3 4" key="1">
    <citation type="submission" date="2017-08" db="EMBL/GenBank/DDBJ databases">
        <title>Capnocytophaga canis 17-158 assembly.</title>
        <authorList>
            <person name="Gulvik C.A."/>
        </authorList>
    </citation>
    <scope>NUCLEOTIDE SEQUENCE [LARGE SCALE GENOMIC DNA]</scope>
    <source>
        <strain evidence="3 4">17-158</strain>
    </source>
</reference>
<gene>
    <name evidence="3" type="ORF">CKY20_05130</name>
</gene>
<proteinExistence type="predicted"/>
<feature type="coiled-coil region" evidence="1">
    <location>
        <begin position="357"/>
        <end position="384"/>
    </location>
</feature>